<gene>
    <name evidence="2" type="ORF">KIN20_007444</name>
</gene>
<evidence type="ECO:0000313" key="2">
    <source>
        <dbReference type="EMBL" id="KAJ1351443.1"/>
    </source>
</evidence>
<accession>A0AAD5M6K7</accession>
<reference evidence="2" key="1">
    <citation type="submission" date="2021-06" db="EMBL/GenBank/DDBJ databases">
        <title>Parelaphostrongylus tenuis whole genome reference sequence.</title>
        <authorList>
            <person name="Garwood T.J."/>
            <person name="Larsen P.A."/>
            <person name="Fountain-Jones N.M."/>
            <person name="Garbe J.R."/>
            <person name="Macchietto M.G."/>
            <person name="Kania S.A."/>
            <person name="Gerhold R.W."/>
            <person name="Richards J.E."/>
            <person name="Wolf T.M."/>
        </authorList>
    </citation>
    <scope>NUCLEOTIDE SEQUENCE</scope>
    <source>
        <strain evidence="2">MNPRO001-30</strain>
        <tissue evidence="2">Meninges</tissue>
    </source>
</reference>
<dbReference type="AlphaFoldDB" id="A0AAD5M6K7"/>
<comment type="caution">
    <text evidence="2">The sequence shown here is derived from an EMBL/GenBank/DDBJ whole genome shotgun (WGS) entry which is preliminary data.</text>
</comment>
<dbReference type="Proteomes" id="UP001196413">
    <property type="component" value="Unassembled WGS sequence"/>
</dbReference>
<name>A0AAD5M6K7_PARTN</name>
<evidence type="ECO:0000313" key="3">
    <source>
        <dbReference type="Proteomes" id="UP001196413"/>
    </source>
</evidence>
<feature type="compositionally biased region" description="Polar residues" evidence="1">
    <location>
        <begin position="58"/>
        <end position="68"/>
    </location>
</feature>
<feature type="region of interest" description="Disordered" evidence="1">
    <location>
        <begin position="58"/>
        <end position="91"/>
    </location>
</feature>
<evidence type="ECO:0000256" key="1">
    <source>
        <dbReference type="SAM" id="MobiDB-lite"/>
    </source>
</evidence>
<sequence>MDESLLFADKRDITTAVPQRIEDGVRLQAIDIRNYLHLPIDRADCRRERLARRLLLSTPFSNAPTGSSERSKAVSESNHLSERRRDKTKRI</sequence>
<organism evidence="2 3">
    <name type="scientific">Parelaphostrongylus tenuis</name>
    <name type="common">Meningeal worm</name>
    <dbReference type="NCBI Taxonomy" id="148309"/>
    <lineage>
        <taxon>Eukaryota</taxon>
        <taxon>Metazoa</taxon>
        <taxon>Ecdysozoa</taxon>
        <taxon>Nematoda</taxon>
        <taxon>Chromadorea</taxon>
        <taxon>Rhabditida</taxon>
        <taxon>Rhabditina</taxon>
        <taxon>Rhabditomorpha</taxon>
        <taxon>Strongyloidea</taxon>
        <taxon>Metastrongylidae</taxon>
        <taxon>Parelaphostrongylus</taxon>
    </lineage>
</organism>
<feature type="compositionally biased region" description="Basic and acidic residues" evidence="1">
    <location>
        <begin position="69"/>
        <end position="85"/>
    </location>
</feature>
<protein>
    <submittedName>
        <fullName evidence="2">Uncharacterized protein</fullName>
    </submittedName>
</protein>
<dbReference type="EMBL" id="JAHQIW010001076">
    <property type="protein sequence ID" value="KAJ1351443.1"/>
    <property type="molecule type" value="Genomic_DNA"/>
</dbReference>
<keyword evidence="3" id="KW-1185">Reference proteome</keyword>
<proteinExistence type="predicted"/>